<sequence>MVKSSCSLNVHAPIEAVWDFISELEEWAPLVSGYIGHRRFARDHVEWKMKIPYGIIKKTVTAEVRVKEWIPPEKISFALEDAKGSFVGCGEFTAKADAEGTIMNGWLSMNPKGSRKWVPDRIFEGIMEEMIVSLSHAIKIRLEQN</sequence>
<dbReference type="CDD" id="cd07812">
    <property type="entry name" value="SRPBCC"/>
    <property type="match status" value="1"/>
</dbReference>
<reference evidence="2" key="1">
    <citation type="submission" date="2016-01" db="EMBL/GenBank/DDBJ databases">
        <title>Whole genome sequencing of Bhargavaea cecembensis T14.</title>
        <authorList>
            <person name="Hong K.W."/>
        </authorList>
    </citation>
    <scope>NUCLEOTIDE SEQUENCE [LARGE SCALE GENOMIC DNA]</scope>
    <source>
        <strain evidence="2">M19</strain>
    </source>
</reference>
<dbReference type="EMBL" id="LQQY01000034">
    <property type="protein sequence ID" value="KZE45374.1"/>
    <property type="molecule type" value="Genomic_DNA"/>
</dbReference>
<dbReference type="SUPFAM" id="SSF55961">
    <property type="entry name" value="Bet v1-like"/>
    <property type="match status" value="1"/>
</dbReference>
<protein>
    <submittedName>
        <fullName evidence="1">Uncharacterized protein</fullName>
    </submittedName>
</protein>
<organism evidence="1 2">
    <name type="scientific">Rossellomorea marisflavi</name>
    <dbReference type="NCBI Taxonomy" id="189381"/>
    <lineage>
        <taxon>Bacteria</taxon>
        <taxon>Bacillati</taxon>
        <taxon>Bacillota</taxon>
        <taxon>Bacilli</taxon>
        <taxon>Bacillales</taxon>
        <taxon>Bacillaceae</taxon>
        <taxon>Rossellomorea</taxon>
    </lineage>
</organism>
<dbReference type="InterPro" id="IPR023393">
    <property type="entry name" value="START-like_dom_sf"/>
</dbReference>
<dbReference type="Proteomes" id="UP000076510">
    <property type="component" value="Unassembled WGS sequence"/>
</dbReference>
<evidence type="ECO:0000313" key="2">
    <source>
        <dbReference type="Proteomes" id="UP000076510"/>
    </source>
</evidence>
<dbReference type="AlphaFoldDB" id="A0A165J5K6"/>
<proteinExistence type="predicted"/>
<dbReference type="OrthoDB" id="2374625at2"/>
<gene>
    <name evidence="1" type="ORF">AV649_04045</name>
</gene>
<name>A0A165J5K6_9BACI</name>
<dbReference type="RefSeq" id="WP_053072379.1">
    <property type="nucleotide sequence ID" value="NZ_CP047095.1"/>
</dbReference>
<evidence type="ECO:0000313" key="1">
    <source>
        <dbReference type="EMBL" id="KZE45374.1"/>
    </source>
</evidence>
<dbReference type="Gene3D" id="3.30.530.20">
    <property type="match status" value="1"/>
</dbReference>
<comment type="caution">
    <text evidence="1">The sequence shown here is derived from an EMBL/GenBank/DDBJ whole genome shotgun (WGS) entry which is preliminary data.</text>
</comment>
<accession>A0A165J5K6</accession>